<organism evidence="2 3">
    <name type="scientific">Nocardiopsis rhodophaea</name>
    <dbReference type="NCBI Taxonomy" id="280238"/>
    <lineage>
        <taxon>Bacteria</taxon>
        <taxon>Bacillati</taxon>
        <taxon>Actinomycetota</taxon>
        <taxon>Actinomycetes</taxon>
        <taxon>Streptosporangiales</taxon>
        <taxon>Nocardiopsidaceae</taxon>
        <taxon>Nocardiopsis</taxon>
    </lineage>
</organism>
<sequence length="83" mass="8263">MNDRPSGSAPKALLSAALGLVGVALFAVALVYAYSAGVAADESDGDNTITALEAIGFLGGVGVGLALICVSIVVLLRTRSKRS</sequence>
<keyword evidence="1" id="KW-0472">Membrane</keyword>
<keyword evidence="1" id="KW-0812">Transmembrane</keyword>
<keyword evidence="3" id="KW-1185">Reference proteome</keyword>
<comment type="caution">
    <text evidence="2">The sequence shown here is derived from an EMBL/GenBank/DDBJ whole genome shotgun (WGS) entry which is preliminary data.</text>
</comment>
<protein>
    <submittedName>
        <fullName evidence="2">Uncharacterized protein</fullName>
    </submittedName>
</protein>
<evidence type="ECO:0000313" key="3">
    <source>
        <dbReference type="Proteomes" id="UP001501585"/>
    </source>
</evidence>
<proteinExistence type="predicted"/>
<keyword evidence="1" id="KW-1133">Transmembrane helix</keyword>
<feature type="transmembrane region" description="Helical" evidence="1">
    <location>
        <begin position="12"/>
        <end position="34"/>
    </location>
</feature>
<evidence type="ECO:0000313" key="2">
    <source>
        <dbReference type="EMBL" id="GAA2003701.1"/>
    </source>
</evidence>
<evidence type="ECO:0000256" key="1">
    <source>
        <dbReference type="SAM" id="Phobius"/>
    </source>
</evidence>
<dbReference type="Proteomes" id="UP001501585">
    <property type="component" value="Unassembled WGS sequence"/>
</dbReference>
<dbReference type="EMBL" id="BAAAPC010000014">
    <property type="protein sequence ID" value="GAA2003701.1"/>
    <property type="molecule type" value="Genomic_DNA"/>
</dbReference>
<accession>A0ABP5ES12</accession>
<reference evidence="3" key="1">
    <citation type="journal article" date="2019" name="Int. J. Syst. Evol. Microbiol.">
        <title>The Global Catalogue of Microorganisms (GCM) 10K type strain sequencing project: providing services to taxonomists for standard genome sequencing and annotation.</title>
        <authorList>
            <consortium name="The Broad Institute Genomics Platform"/>
            <consortium name="The Broad Institute Genome Sequencing Center for Infectious Disease"/>
            <person name="Wu L."/>
            <person name="Ma J."/>
        </authorList>
    </citation>
    <scope>NUCLEOTIDE SEQUENCE [LARGE SCALE GENOMIC DNA]</scope>
    <source>
        <strain evidence="3">JCM 15313</strain>
    </source>
</reference>
<feature type="transmembrane region" description="Helical" evidence="1">
    <location>
        <begin position="54"/>
        <end position="76"/>
    </location>
</feature>
<name>A0ABP5ES12_9ACTN</name>
<dbReference type="RefSeq" id="WP_344103468.1">
    <property type="nucleotide sequence ID" value="NZ_BAAAPC010000014.1"/>
</dbReference>
<gene>
    <name evidence="2" type="ORF">GCM10009799_33520</name>
</gene>